<feature type="region of interest" description="Disordered" evidence="2">
    <location>
        <begin position="29"/>
        <end position="55"/>
    </location>
</feature>
<dbReference type="InterPro" id="IPR001138">
    <property type="entry name" value="Zn2Cys6_DnaBD"/>
</dbReference>
<evidence type="ECO:0000313" key="4">
    <source>
        <dbReference type="EMBL" id="KAF4630271.1"/>
    </source>
</evidence>
<comment type="caution">
    <text evidence="4">The sequence shown here is derived from an EMBL/GenBank/DDBJ whole genome shotgun (WGS) entry which is preliminary data.</text>
</comment>
<evidence type="ECO:0000259" key="3">
    <source>
        <dbReference type="Pfam" id="PF00172"/>
    </source>
</evidence>
<keyword evidence="5" id="KW-1185">Reference proteome</keyword>
<name>A0A8H4RJ87_9HELO</name>
<feature type="domain" description="Zn(2)-C6 fungal-type" evidence="3">
    <location>
        <begin position="7"/>
        <end position="33"/>
    </location>
</feature>
<dbReference type="PANTHER" id="PTHR47657">
    <property type="entry name" value="STEROL REGULATORY ELEMENT-BINDING PROTEIN ECM22"/>
    <property type="match status" value="1"/>
</dbReference>
<gene>
    <name evidence="4" type="ORF">G7Y89_g7872</name>
</gene>
<dbReference type="Gene3D" id="4.10.240.10">
    <property type="entry name" value="Zn(2)-C6 fungal-type DNA-binding domain"/>
    <property type="match status" value="1"/>
</dbReference>
<reference evidence="4 5" key="1">
    <citation type="submission" date="2020-03" db="EMBL/GenBank/DDBJ databases">
        <title>Draft Genome Sequence of Cudoniella acicularis.</title>
        <authorList>
            <person name="Buettner E."/>
            <person name="Kellner H."/>
        </authorList>
    </citation>
    <scope>NUCLEOTIDE SEQUENCE [LARGE SCALE GENOMIC DNA]</scope>
    <source>
        <strain evidence="4 5">DSM 108380</strain>
    </source>
</reference>
<evidence type="ECO:0000256" key="2">
    <source>
        <dbReference type="SAM" id="MobiDB-lite"/>
    </source>
</evidence>
<dbReference type="AlphaFoldDB" id="A0A8H4RJ87"/>
<dbReference type="InterPro" id="IPR036864">
    <property type="entry name" value="Zn2-C6_fun-type_DNA-bd_sf"/>
</dbReference>
<sequence>MPLTLPQCDENKPLCNNCHRHGVPCSYRNPTQSSSKSLSSNPIKPTEPVEPAEPVEPVEPEIDLLQEYDLPNLSLGPPDIHEEWASETPYSSEIDDVTIFDLRESTSRRLLELRLLQNYITETSKTFGACHHAAIRHTWSVEIPKLAFQNVSLLYQIFSISALHLLKSEPDNRELLIARETYQGLASREHRRAVAKLSSKSADAVCCTSSLIFIDAFASLQERAIEPYEPPMGWLYMARGAGSIFKIGIDNLLDPQDRKEAKILAISDPQPYFENANKLFEEENRGSLLGLLTQDIPGEEWNQATREAYEKALSYIGWVQRTIDDGENVLGVCRRFMAFAILAPKSFIEFVEERRPRALVILAHFFALGFQMREIWWVGKTVQREIQGIQNVLPPEWQPLMVQPCLKAGLIIA</sequence>
<dbReference type="Pfam" id="PF00172">
    <property type="entry name" value="Zn_clus"/>
    <property type="match status" value="1"/>
</dbReference>
<keyword evidence="1" id="KW-0539">Nucleus</keyword>
<dbReference type="GO" id="GO:0000981">
    <property type="term" value="F:DNA-binding transcription factor activity, RNA polymerase II-specific"/>
    <property type="evidence" value="ECO:0007669"/>
    <property type="project" value="InterPro"/>
</dbReference>
<dbReference type="EMBL" id="JAAMPI010000568">
    <property type="protein sequence ID" value="KAF4630271.1"/>
    <property type="molecule type" value="Genomic_DNA"/>
</dbReference>
<proteinExistence type="predicted"/>
<organism evidence="4 5">
    <name type="scientific">Cudoniella acicularis</name>
    <dbReference type="NCBI Taxonomy" id="354080"/>
    <lineage>
        <taxon>Eukaryota</taxon>
        <taxon>Fungi</taxon>
        <taxon>Dikarya</taxon>
        <taxon>Ascomycota</taxon>
        <taxon>Pezizomycotina</taxon>
        <taxon>Leotiomycetes</taxon>
        <taxon>Helotiales</taxon>
        <taxon>Tricladiaceae</taxon>
        <taxon>Cudoniella</taxon>
    </lineage>
</organism>
<dbReference type="InterPro" id="IPR021858">
    <property type="entry name" value="Fun_TF"/>
</dbReference>
<dbReference type="Pfam" id="PF11951">
    <property type="entry name" value="Fungal_trans_2"/>
    <property type="match status" value="1"/>
</dbReference>
<evidence type="ECO:0000313" key="5">
    <source>
        <dbReference type="Proteomes" id="UP000566819"/>
    </source>
</evidence>
<dbReference type="InterPro" id="IPR052400">
    <property type="entry name" value="Zn2-C6_fungal_TF"/>
</dbReference>
<dbReference type="Proteomes" id="UP000566819">
    <property type="component" value="Unassembled WGS sequence"/>
</dbReference>
<dbReference type="CDD" id="cd00067">
    <property type="entry name" value="GAL4"/>
    <property type="match status" value="1"/>
</dbReference>
<accession>A0A8H4RJ87</accession>
<dbReference type="OrthoDB" id="3546279at2759"/>
<dbReference type="PANTHER" id="PTHR47657:SF14">
    <property type="entry name" value="ZN(2)-C6 FUNGAL-TYPE DOMAIN-CONTAINING PROTEIN"/>
    <property type="match status" value="1"/>
</dbReference>
<evidence type="ECO:0000256" key="1">
    <source>
        <dbReference type="ARBA" id="ARBA00023242"/>
    </source>
</evidence>
<dbReference type="GO" id="GO:0008270">
    <property type="term" value="F:zinc ion binding"/>
    <property type="evidence" value="ECO:0007669"/>
    <property type="project" value="InterPro"/>
</dbReference>
<dbReference type="SUPFAM" id="SSF57701">
    <property type="entry name" value="Zn2/Cys6 DNA-binding domain"/>
    <property type="match status" value="1"/>
</dbReference>
<protein>
    <recommendedName>
        <fullName evidence="3">Zn(2)-C6 fungal-type domain-containing protein</fullName>
    </recommendedName>
</protein>